<dbReference type="KEGG" id="spu:105439578"/>
<dbReference type="PANTHER" id="PTHR11640:SF136">
    <property type="entry name" value="NEPHRIN"/>
    <property type="match status" value="1"/>
</dbReference>
<evidence type="ECO:0000259" key="8">
    <source>
        <dbReference type="PROSITE" id="PS50835"/>
    </source>
</evidence>
<dbReference type="GO" id="GO:0050839">
    <property type="term" value="F:cell adhesion molecule binding"/>
    <property type="evidence" value="ECO:0000318"/>
    <property type="project" value="GO_Central"/>
</dbReference>
<dbReference type="Gene3D" id="2.60.40.10">
    <property type="entry name" value="Immunoglobulins"/>
    <property type="match status" value="6"/>
</dbReference>
<keyword evidence="4" id="KW-0472">Membrane</keyword>
<dbReference type="InterPro" id="IPR007110">
    <property type="entry name" value="Ig-like_dom"/>
</dbReference>
<dbReference type="GO" id="GO:0098609">
    <property type="term" value="P:cell-cell adhesion"/>
    <property type="evidence" value="ECO:0000318"/>
    <property type="project" value="GO_Central"/>
</dbReference>
<name>A0A7M7NE87_STRPU</name>
<evidence type="ECO:0000313" key="10">
    <source>
        <dbReference type="EnsemblMetazoa" id="XP_030834410"/>
    </source>
</evidence>
<keyword evidence="7" id="KW-0393">Immunoglobulin domain</keyword>
<dbReference type="GeneID" id="105439578"/>
<sequence>MDERLQIFIYLIFIVSKTYEVSVSTRIQNPEILPVVGEDITLACIVVSPSKDRQLYWQYGNDSLLASDTCRGVGCRNEKNILDMSKYILRADSSSGNLTIMNLTVDDSGRYQCLVFTSSDAAASEIVLKVLLPVMPRLISITDNRSEDGYKNRASVSITSGRTLNLTCSVQDAIPPAEVEWDVPEEVQIQIDDQYNAIHVPPSDIRLTAYGSIHFNVTGTRSVIVFEDSATSFTCTSVGSRPTALIAWSVGSDDDLGITTSASTPNEDDQGLRDTKSTLLLIPKRRHHNNLLRCMAYAGMNQRQTEVRVIVYGPPDPPYLSGVEGLQDGVSSNVTCTSNNGYPAPAFQWYLGSKNVTKDYYTQSLRKRNHRLDSISLYNFTPTVDDHGKLIVCQVFQASAAPMEYWSISDVLHVLFLPTELQLSASSNITNLTGTETLVVFQDIPAFITCKCLGSRPVAILFWELGDPVVTDGITTSATPNRMDSSLFDAEITCIYNNGYPAPVFQWNLGTTDLTNKSATEKEPNGYNRMSARSVLMFTPKESNHGQYLVCEVFQPEAQPAWSRSIDARPRARIFEWFFNGSRLENDTKIAVYQWEFQETETVTTSTLMLSNPKVINEGKYECLVKTPLGNGSAAIYFSISRPPDTPRVRGINNLKSGSQSTLTCTSNNGYPTSLVHWYLGSENVTQYSSVQTELTYEQRVFTLSNLTFVPTRYNHGQLLVCEILHSAPPYSWTKNKTDVLNIAYSPSNITISVLRIYNHEQFLSVQFICTSDANPPARNFYWYRNGTILTNTTRHLIVAGRSSQMYTFFVDQTTSSTFFDAWLPGFDGGLQRTSSLKYCPKDAQAETEGCGFVTNITGTSYTLVGFYPFTWYRMTVWEVKSAGSSSQVEVVASTALIPDPPSWFFVDQNKTTPSTLFVAWEPRFNGGLEQTFTLQYCLNDTQEEGCGITTSWDKQEHILTLSEANQTLDEMCFITQRTYSGPDCASVNSSECIEPGTEVNIDPDDDTVLVTFGRELCSKPADILTG</sequence>
<evidence type="ECO:0000256" key="3">
    <source>
        <dbReference type="ARBA" id="ARBA00022989"/>
    </source>
</evidence>
<keyword evidence="3" id="KW-1133">Transmembrane helix</keyword>
<dbReference type="PROSITE" id="PS50835">
    <property type="entry name" value="IG_LIKE"/>
    <property type="match status" value="5"/>
</dbReference>
<dbReference type="OMA" id="MEYWSIS"/>
<evidence type="ECO:0000256" key="5">
    <source>
        <dbReference type="ARBA" id="ARBA00023157"/>
    </source>
</evidence>
<feature type="domain" description="Fibronectin type-III" evidence="9">
    <location>
        <begin position="805"/>
        <end position="901"/>
    </location>
</feature>
<feature type="domain" description="Ig-like" evidence="8">
    <location>
        <begin position="647"/>
        <end position="738"/>
    </location>
</feature>
<evidence type="ECO:0000256" key="4">
    <source>
        <dbReference type="ARBA" id="ARBA00023136"/>
    </source>
</evidence>
<feature type="domain" description="Ig-like" evidence="8">
    <location>
        <begin position="524"/>
        <end position="641"/>
    </location>
</feature>
<dbReference type="GO" id="GO:0005886">
    <property type="term" value="C:plasma membrane"/>
    <property type="evidence" value="ECO:0000318"/>
    <property type="project" value="GO_Central"/>
</dbReference>
<dbReference type="InterPro" id="IPR013151">
    <property type="entry name" value="Immunoglobulin_dom"/>
</dbReference>
<feature type="domain" description="Ig-like" evidence="8">
    <location>
        <begin position="136"/>
        <end position="247"/>
    </location>
</feature>
<dbReference type="AlphaFoldDB" id="A0A7M7NE87"/>
<dbReference type="PANTHER" id="PTHR11640">
    <property type="entry name" value="NEPHRIN"/>
    <property type="match status" value="1"/>
</dbReference>
<organism evidence="10 11">
    <name type="scientific">Strongylocentrotus purpuratus</name>
    <name type="common">Purple sea urchin</name>
    <dbReference type="NCBI Taxonomy" id="7668"/>
    <lineage>
        <taxon>Eukaryota</taxon>
        <taxon>Metazoa</taxon>
        <taxon>Echinodermata</taxon>
        <taxon>Eleutherozoa</taxon>
        <taxon>Echinozoa</taxon>
        <taxon>Echinoidea</taxon>
        <taxon>Euechinoidea</taxon>
        <taxon>Echinacea</taxon>
        <taxon>Camarodonta</taxon>
        <taxon>Echinidea</taxon>
        <taxon>Strongylocentrotidae</taxon>
        <taxon>Strongylocentrotus</taxon>
    </lineage>
</organism>
<keyword evidence="6" id="KW-0325">Glycoprotein</keyword>
<keyword evidence="11" id="KW-1185">Reference proteome</keyword>
<dbReference type="OrthoDB" id="10039395at2759"/>
<dbReference type="SUPFAM" id="SSF49265">
    <property type="entry name" value="Fibronectin type III"/>
    <property type="match status" value="1"/>
</dbReference>
<dbReference type="InterPro" id="IPR036179">
    <property type="entry name" value="Ig-like_dom_sf"/>
</dbReference>
<evidence type="ECO:0000256" key="7">
    <source>
        <dbReference type="ARBA" id="ARBA00023319"/>
    </source>
</evidence>
<dbReference type="InterPro" id="IPR036116">
    <property type="entry name" value="FN3_sf"/>
</dbReference>
<proteinExistence type="predicted"/>
<evidence type="ECO:0000256" key="6">
    <source>
        <dbReference type="ARBA" id="ARBA00023180"/>
    </source>
</evidence>
<evidence type="ECO:0000256" key="2">
    <source>
        <dbReference type="ARBA" id="ARBA00022692"/>
    </source>
</evidence>
<reference evidence="10" key="2">
    <citation type="submission" date="2021-01" db="UniProtKB">
        <authorList>
            <consortium name="EnsemblMetazoa"/>
        </authorList>
    </citation>
    <scope>IDENTIFICATION</scope>
</reference>
<evidence type="ECO:0000313" key="11">
    <source>
        <dbReference type="Proteomes" id="UP000007110"/>
    </source>
</evidence>
<keyword evidence="2" id="KW-0812">Transmembrane</keyword>
<evidence type="ECO:0000256" key="1">
    <source>
        <dbReference type="ARBA" id="ARBA00004479"/>
    </source>
</evidence>
<dbReference type="InParanoid" id="A0A7M7NE87"/>
<dbReference type="PROSITE" id="PS50853">
    <property type="entry name" value="FN3"/>
    <property type="match status" value="1"/>
</dbReference>
<dbReference type="EnsemblMetazoa" id="XM_030978550">
    <property type="protein sequence ID" value="XP_030834410"/>
    <property type="gene ID" value="LOC105439578"/>
</dbReference>
<dbReference type="GO" id="GO:0005911">
    <property type="term" value="C:cell-cell junction"/>
    <property type="evidence" value="ECO:0000318"/>
    <property type="project" value="GO_Central"/>
</dbReference>
<dbReference type="InterPro" id="IPR013162">
    <property type="entry name" value="CD80_C2-set"/>
</dbReference>
<dbReference type="SMART" id="SM00408">
    <property type="entry name" value="IGc2"/>
    <property type="match status" value="1"/>
</dbReference>
<dbReference type="InterPro" id="IPR003598">
    <property type="entry name" value="Ig_sub2"/>
</dbReference>
<dbReference type="Pfam" id="PF08205">
    <property type="entry name" value="C2-set_2"/>
    <property type="match status" value="4"/>
</dbReference>
<dbReference type="InterPro" id="IPR003599">
    <property type="entry name" value="Ig_sub"/>
</dbReference>
<dbReference type="Pfam" id="PF07686">
    <property type="entry name" value="V-set"/>
    <property type="match status" value="1"/>
</dbReference>
<dbReference type="SMART" id="SM00409">
    <property type="entry name" value="IG"/>
    <property type="match status" value="4"/>
</dbReference>
<feature type="domain" description="Ig-like" evidence="8">
    <location>
        <begin position="318"/>
        <end position="409"/>
    </location>
</feature>
<dbReference type="Proteomes" id="UP000007110">
    <property type="component" value="Unassembled WGS sequence"/>
</dbReference>
<reference evidence="11" key="1">
    <citation type="submission" date="2015-02" db="EMBL/GenBank/DDBJ databases">
        <title>Genome sequencing for Strongylocentrotus purpuratus.</title>
        <authorList>
            <person name="Murali S."/>
            <person name="Liu Y."/>
            <person name="Vee V."/>
            <person name="English A."/>
            <person name="Wang M."/>
            <person name="Skinner E."/>
            <person name="Han Y."/>
            <person name="Muzny D.M."/>
            <person name="Worley K.C."/>
            <person name="Gibbs R.A."/>
        </authorList>
    </citation>
    <scope>NUCLEOTIDE SEQUENCE</scope>
</reference>
<comment type="subcellular location">
    <subcellularLocation>
        <location evidence="1">Membrane</location>
        <topology evidence="1">Single-pass type I membrane protein</topology>
    </subcellularLocation>
</comment>
<dbReference type="CDD" id="cd00096">
    <property type="entry name" value="Ig"/>
    <property type="match status" value="1"/>
</dbReference>
<dbReference type="InterPro" id="IPR051275">
    <property type="entry name" value="Cell_adhesion_signaling"/>
</dbReference>
<accession>A0A7M7NE87</accession>
<dbReference type="SUPFAM" id="SSF48726">
    <property type="entry name" value="Immunoglobulin"/>
    <property type="match status" value="6"/>
</dbReference>
<dbReference type="RefSeq" id="XP_030834410.1">
    <property type="nucleotide sequence ID" value="XM_030978550.1"/>
</dbReference>
<keyword evidence="5" id="KW-1015">Disulfide bond</keyword>
<dbReference type="InterPro" id="IPR013783">
    <property type="entry name" value="Ig-like_fold"/>
</dbReference>
<protein>
    <submittedName>
        <fullName evidence="10">Uncharacterized protein</fullName>
    </submittedName>
</protein>
<feature type="domain" description="Ig-like" evidence="8">
    <location>
        <begin position="37"/>
        <end position="129"/>
    </location>
</feature>
<dbReference type="InterPro" id="IPR013106">
    <property type="entry name" value="Ig_V-set"/>
</dbReference>
<evidence type="ECO:0000259" key="9">
    <source>
        <dbReference type="PROSITE" id="PS50853"/>
    </source>
</evidence>
<dbReference type="Pfam" id="PF00047">
    <property type="entry name" value="ig"/>
    <property type="match status" value="1"/>
</dbReference>
<dbReference type="InterPro" id="IPR003961">
    <property type="entry name" value="FN3_dom"/>
</dbReference>